<reference evidence="5" key="1">
    <citation type="submission" date="2022-08" db="EMBL/GenBank/DDBJ databases">
        <title>Catabolic pathway analysis in culturable SAR92 clade bacteria reveals their overlooked roles in DMSP degradation in coastal seas.</title>
        <authorList>
            <person name="He X."/>
            <person name="Zhang X."/>
            <person name="Zhang Y."/>
        </authorList>
    </citation>
    <scope>NUCLEOTIDE SEQUENCE</scope>
    <source>
        <strain evidence="5">H455</strain>
    </source>
</reference>
<accession>A0ABY5TQN8</accession>
<dbReference type="Proteomes" id="UP001059934">
    <property type="component" value="Chromosome"/>
</dbReference>
<proteinExistence type="predicted"/>
<feature type="domain" description="HTH araC/xylS-type" evidence="4">
    <location>
        <begin position="242"/>
        <end position="340"/>
    </location>
</feature>
<evidence type="ECO:0000259" key="4">
    <source>
        <dbReference type="PROSITE" id="PS01124"/>
    </source>
</evidence>
<dbReference type="EMBL" id="CP103416">
    <property type="protein sequence ID" value="UVW36143.1"/>
    <property type="molecule type" value="Genomic_DNA"/>
</dbReference>
<keyword evidence="2" id="KW-0238">DNA-binding</keyword>
<dbReference type="SUPFAM" id="SSF46689">
    <property type="entry name" value="Homeodomain-like"/>
    <property type="match status" value="1"/>
</dbReference>
<keyword evidence="1" id="KW-0805">Transcription regulation</keyword>
<evidence type="ECO:0000313" key="6">
    <source>
        <dbReference type="Proteomes" id="UP001059934"/>
    </source>
</evidence>
<dbReference type="Pfam" id="PF12625">
    <property type="entry name" value="Arabinose_bd"/>
    <property type="match status" value="1"/>
</dbReference>
<gene>
    <name evidence="5" type="ORF">NYF23_05905</name>
</gene>
<evidence type="ECO:0000256" key="2">
    <source>
        <dbReference type="ARBA" id="ARBA00023125"/>
    </source>
</evidence>
<name>A0ABY5TQN8_9GAMM</name>
<evidence type="ECO:0000256" key="3">
    <source>
        <dbReference type="ARBA" id="ARBA00023163"/>
    </source>
</evidence>
<dbReference type="PROSITE" id="PS01124">
    <property type="entry name" value="HTH_ARAC_FAMILY_2"/>
    <property type="match status" value="1"/>
</dbReference>
<evidence type="ECO:0000313" key="5">
    <source>
        <dbReference type="EMBL" id="UVW36143.1"/>
    </source>
</evidence>
<dbReference type="PANTHER" id="PTHR47894">
    <property type="entry name" value="HTH-TYPE TRANSCRIPTIONAL REGULATOR GADX"/>
    <property type="match status" value="1"/>
</dbReference>
<dbReference type="Pfam" id="PF12833">
    <property type="entry name" value="HTH_18"/>
    <property type="match status" value="1"/>
</dbReference>
<keyword evidence="3" id="KW-0804">Transcription</keyword>
<evidence type="ECO:0000256" key="1">
    <source>
        <dbReference type="ARBA" id="ARBA00023015"/>
    </source>
</evidence>
<dbReference type="SMART" id="SM00342">
    <property type="entry name" value="HTH_ARAC"/>
    <property type="match status" value="1"/>
</dbReference>
<dbReference type="InterPro" id="IPR032687">
    <property type="entry name" value="AraC-type_N"/>
</dbReference>
<dbReference type="InterPro" id="IPR009057">
    <property type="entry name" value="Homeodomain-like_sf"/>
</dbReference>
<dbReference type="InterPro" id="IPR018060">
    <property type="entry name" value="HTH_AraC"/>
</dbReference>
<keyword evidence="6" id="KW-1185">Reference proteome</keyword>
<dbReference type="PANTHER" id="PTHR47894:SF4">
    <property type="entry name" value="HTH-TYPE TRANSCRIPTIONAL REGULATOR GADX"/>
    <property type="match status" value="1"/>
</dbReference>
<protein>
    <submittedName>
        <fullName evidence="5">AraC family transcriptional regulator</fullName>
    </submittedName>
</protein>
<organism evidence="5 6">
    <name type="scientific">SAR92 clade bacterium H455</name>
    <dbReference type="NCBI Taxonomy" id="2974818"/>
    <lineage>
        <taxon>Bacteria</taxon>
        <taxon>Pseudomonadati</taxon>
        <taxon>Pseudomonadota</taxon>
        <taxon>Gammaproteobacteria</taxon>
        <taxon>Cellvibrionales</taxon>
        <taxon>Porticoccaceae</taxon>
        <taxon>SAR92 clade</taxon>
    </lineage>
</organism>
<dbReference type="Gene3D" id="1.10.10.60">
    <property type="entry name" value="Homeodomain-like"/>
    <property type="match status" value="1"/>
</dbReference>
<sequence>MPLRYDINSPVLTAAEIFLGSQEAAAELGGSLEASMQHSGLTPAQVIDGEGFVPLHKVVSFLNHAAQELNCDYFALLVAKHQPPARFAMIGQLVRFSRDLGHAIDDGIRFSILNSQYSRWVIERDQHAMSLIREVRVQLDAPIIQMQTLALAVTYKAMNGICQRRIKLNQVMFSHAQPSSHEKIKAFFGVQVFYDQPQTALVFPNAELESPIPSADPQVHKLLLRHFEDLSVEEGANLNLIERLRRELRQTVGSRRCTLELIAQSWGVHPRGLQRRLREHGTGFRELLQDVRQELAESYLTNSAIAVLELADLLGYRNASAFSRAFKAQTGYSPEHWRERRQVEVES</sequence>